<dbReference type="EMBL" id="CACVAQ010000237">
    <property type="protein sequence ID" value="CAA6816451.1"/>
    <property type="molecule type" value="Genomic_DNA"/>
</dbReference>
<dbReference type="AlphaFoldDB" id="A0A6S6T093"/>
<dbReference type="NCBIfam" id="TIGR04183">
    <property type="entry name" value="Por_Secre_tail"/>
    <property type="match status" value="1"/>
</dbReference>
<evidence type="ECO:0000313" key="2">
    <source>
        <dbReference type="EMBL" id="CAA6816451.1"/>
    </source>
</evidence>
<dbReference type="Pfam" id="PF18962">
    <property type="entry name" value="Por_Secre_tail"/>
    <property type="match status" value="1"/>
</dbReference>
<proteinExistence type="predicted"/>
<organism evidence="2">
    <name type="scientific">uncultured Aureispira sp</name>
    <dbReference type="NCBI Taxonomy" id="1331704"/>
    <lineage>
        <taxon>Bacteria</taxon>
        <taxon>Pseudomonadati</taxon>
        <taxon>Bacteroidota</taxon>
        <taxon>Saprospiria</taxon>
        <taxon>Saprospirales</taxon>
        <taxon>Saprospiraceae</taxon>
        <taxon>Aureispira</taxon>
        <taxon>environmental samples</taxon>
    </lineage>
</organism>
<dbReference type="InterPro" id="IPR026444">
    <property type="entry name" value="Secre_tail"/>
</dbReference>
<name>A0A6S6T093_9BACT</name>
<sequence length="492" mass="54227">MTMNLKNTILQGIFLLFPALLWAQGGIVNNGASIRITNTANLKINDGGVINNDNGNINNEGNLGLDLNWVQLGATTNYSGSGWMTFEGNTHQNLSSTIPMTIPMLRVNNGNHLILNDGIIVSAQIDLLNNGSIELGNNNLVLTPSATILNFDASHFIITNGAGSLQQEVGAATVFFPIGNSTYNPATLNNIGTVDNFSARVEDRVWDFGTTGTPETQDIVNRSWHITESIIGGSSATLTVQWDAPQELPGFDRNQSGVAHFNGFLWDHPLAYTGANSLGGSFTQTKTGIRDFSPFAVEDINETLPIELLFFEAYRLDKNNVQLSWATASELNNQGFTIERMLDTETEFSTIGGADGAGNSKSRLNYRLNDINPHQRISYYRLKQIDFDGSYSYSKIHAIDGSKSTENSTIQVYPVPARDHLMIDFSNWENDNSDAVLKIVDIHGRVLVMKEITMQQNHLIRIDEVVDFPSGTYFVTIGNDKTSEFVQKIIKY</sequence>
<protein>
    <recommendedName>
        <fullName evidence="1">Secretion system C-terminal sorting domain-containing protein</fullName>
    </recommendedName>
</protein>
<gene>
    <name evidence="2" type="ORF">HELGO_WM16928</name>
</gene>
<feature type="domain" description="Secretion system C-terminal sorting" evidence="1">
    <location>
        <begin position="412"/>
        <end position="490"/>
    </location>
</feature>
<evidence type="ECO:0000259" key="1">
    <source>
        <dbReference type="Pfam" id="PF18962"/>
    </source>
</evidence>
<accession>A0A6S6T093</accession>
<reference evidence="2" key="1">
    <citation type="submission" date="2020-01" db="EMBL/GenBank/DDBJ databases">
        <authorList>
            <person name="Meier V. D."/>
            <person name="Meier V D."/>
        </authorList>
    </citation>
    <scope>NUCLEOTIDE SEQUENCE</scope>
    <source>
        <strain evidence="2">HLG_WM_MAG_10</strain>
    </source>
</reference>